<name>A0A7X8XXQ9_9BACT</name>
<keyword evidence="2" id="KW-0804">Transcription</keyword>
<dbReference type="InterPro" id="IPR036388">
    <property type="entry name" value="WH-like_DNA-bd_sf"/>
</dbReference>
<evidence type="ECO:0000259" key="3">
    <source>
        <dbReference type="PROSITE" id="PS51000"/>
    </source>
</evidence>
<dbReference type="PANTHER" id="PTHR34580:SF1">
    <property type="entry name" value="PROTEIN PAFC"/>
    <property type="match status" value="1"/>
</dbReference>
<dbReference type="InterPro" id="IPR013196">
    <property type="entry name" value="HTH_11"/>
</dbReference>
<dbReference type="SUPFAM" id="SSF46785">
    <property type="entry name" value="Winged helix' DNA-binding domain"/>
    <property type="match status" value="1"/>
</dbReference>
<dbReference type="Gene3D" id="1.10.10.10">
    <property type="entry name" value="Winged helix-like DNA-binding domain superfamily/Winged helix DNA-binding domain"/>
    <property type="match status" value="1"/>
</dbReference>
<dbReference type="AlphaFoldDB" id="A0A7X8XXQ9"/>
<dbReference type="GO" id="GO:0003700">
    <property type="term" value="F:DNA-binding transcription factor activity"/>
    <property type="evidence" value="ECO:0007669"/>
    <property type="project" value="InterPro"/>
</dbReference>
<proteinExistence type="predicted"/>
<dbReference type="InterPro" id="IPR026881">
    <property type="entry name" value="WYL_dom"/>
</dbReference>
<organism evidence="4 5">
    <name type="scientific">Flammeovirga agarivorans</name>
    <dbReference type="NCBI Taxonomy" id="2726742"/>
    <lineage>
        <taxon>Bacteria</taxon>
        <taxon>Pseudomonadati</taxon>
        <taxon>Bacteroidota</taxon>
        <taxon>Cytophagia</taxon>
        <taxon>Cytophagales</taxon>
        <taxon>Flammeovirgaceae</taxon>
        <taxon>Flammeovirga</taxon>
    </lineage>
</organism>
<feature type="domain" description="HTH deoR-type" evidence="3">
    <location>
        <begin position="6"/>
        <end position="61"/>
    </location>
</feature>
<evidence type="ECO:0000313" key="5">
    <source>
        <dbReference type="Proteomes" id="UP000585050"/>
    </source>
</evidence>
<accession>A0A7X8XXQ9</accession>
<evidence type="ECO:0000313" key="4">
    <source>
        <dbReference type="EMBL" id="NLR93484.1"/>
    </source>
</evidence>
<comment type="caution">
    <text evidence="4">The sequence shown here is derived from an EMBL/GenBank/DDBJ whole genome shotgun (WGS) entry which is preliminary data.</text>
</comment>
<dbReference type="Pfam" id="PF08279">
    <property type="entry name" value="HTH_11"/>
    <property type="match status" value="1"/>
</dbReference>
<keyword evidence="1" id="KW-0805">Transcription regulation</keyword>
<dbReference type="InterPro" id="IPR051534">
    <property type="entry name" value="CBASS_pafABC_assoc_protein"/>
</dbReference>
<dbReference type="InterPro" id="IPR036390">
    <property type="entry name" value="WH_DNA-bd_sf"/>
</dbReference>
<gene>
    <name evidence="4" type="ORF">HGP29_19965</name>
</gene>
<dbReference type="InterPro" id="IPR001034">
    <property type="entry name" value="DeoR_HTH"/>
</dbReference>
<reference evidence="4 5" key="1">
    <citation type="submission" date="2020-04" db="EMBL/GenBank/DDBJ databases">
        <title>Flammeovirga sp. SR4, a novel species isolated from seawater.</title>
        <authorList>
            <person name="Wang X."/>
        </authorList>
    </citation>
    <scope>NUCLEOTIDE SEQUENCE [LARGE SCALE GENOMIC DNA]</scope>
    <source>
        <strain evidence="4 5">SR4</strain>
    </source>
</reference>
<dbReference type="Proteomes" id="UP000585050">
    <property type="component" value="Unassembled WGS sequence"/>
</dbReference>
<dbReference type="RefSeq" id="WP_168884194.1">
    <property type="nucleotide sequence ID" value="NZ_JABAIL010000006.1"/>
</dbReference>
<protein>
    <submittedName>
        <fullName evidence="4">YafY family transcriptional regulator</fullName>
    </submittedName>
</protein>
<dbReference type="EMBL" id="JABAIL010000006">
    <property type="protein sequence ID" value="NLR93484.1"/>
    <property type="molecule type" value="Genomic_DNA"/>
</dbReference>
<sequence length="232" mass="26705">MEEKPRLARLTAIITQLQSKKIVTANYLAEKHGVSTRTIYRDIRTLEQSGIPIITEEGKGYSIMEGYHLPPVLFSEEEANALITIEQLVLKNKDESLVKNVSSAIDKIKSILKYSQKGNADLLSERVYFGGNNKEEKTSDNLMELQSAIIHFQLLEISYLSSQNQVTKRTIEPFAIYSTNGNFLLVAYCRLRNDFRVFRIDYIQSIIALQDKFTPHNLTIKEFFEQYIKDKN</sequence>
<keyword evidence="5" id="KW-1185">Reference proteome</keyword>
<dbReference type="PANTHER" id="PTHR34580">
    <property type="match status" value="1"/>
</dbReference>
<evidence type="ECO:0000256" key="1">
    <source>
        <dbReference type="ARBA" id="ARBA00023015"/>
    </source>
</evidence>
<dbReference type="PROSITE" id="PS51000">
    <property type="entry name" value="HTH_DEOR_2"/>
    <property type="match status" value="1"/>
</dbReference>
<dbReference type="PROSITE" id="PS52050">
    <property type="entry name" value="WYL"/>
    <property type="match status" value="1"/>
</dbReference>
<dbReference type="Pfam" id="PF13280">
    <property type="entry name" value="WYL"/>
    <property type="match status" value="1"/>
</dbReference>
<evidence type="ECO:0000256" key="2">
    <source>
        <dbReference type="ARBA" id="ARBA00023163"/>
    </source>
</evidence>